<dbReference type="KEGG" id="bgo:BM43_361"/>
<dbReference type="GO" id="GO:0016740">
    <property type="term" value="F:transferase activity"/>
    <property type="evidence" value="ECO:0007669"/>
    <property type="project" value="UniProtKB-KW"/>
</dbReference>
<dbReference type="PROSITE" id="PS50404">
    <property type="entry name" value="GST_NTER"/>
    <property type="match status" value="1"/>
</dbReference>
<name>A0A095W5Y5_BURGA</name>
<dbReference type="Proteomes" id="UP000220629">
    <property type="component" value="Unassembled WGS sequence"/>
</dbReference>
<dbReference type="InterPro" id="IPR036282">
    <property type="entry name" value="Glutathione-S-Trfase_C_sf"/>
</dbReference>
<feature type="domain" description="GST N-terminal" evidence="1">
    <location>
        <begin position="1"/>
        <end position="78"/>
    </location>
</feature>
<dbReference type="SUPFAM" id="SSF52833">
    <property type="entry name" value="Thioredoxin-like"/>
    <property type="match status" value="1"/>
</dbReference>
<accession>A0A095F123</accession>
<reference evidence="5" key="4">
    <citation type="submission" date="2022-09" db="EMBL/GenBank/DDBJ databases">
        <title>Genomic of Burkholderia gladioli.</title>
        <authorList>
            <person name="Wu H."/>
        </authorList>
    </citation>
    <scope>NUCLEOTIDE SEQUENCE</scope>
    <source>
        <strain evidence="5">ZN-S4</strain>
    </source>
</reference>
<dbReference type="CDD" id="cd00570">
    <property type="entry name" value="GST_N_family"/>
    <property type="match status" value="1"/>
</dbReference>
<dbReference type="EMBL" id="PDDY01000004">
    <property type="protein sequence ID" value="PEH37503.1"/>
    <property type="molecule type" value="Genomic_DNA"/>
</dbReference>
<dbReference type="GO" id="GO:0005737">
    <property type="term" value="C:cytoplasm"/>
    <property type="evidence" value="ECO:0007669"/>
    <property type="project" value="TreeGrafter"/>
</dbReference>
<reference evidence="7" key="2">
    <citation type="submission" date="2017-09" db="EMBL/GenBank/DDBJ databases">
        <title>FDA dAtabase for Regulatory Grade micrObial Sequences (FDA-ARGOS): Supporting development and validation of Infectious Disease Dx tests.</title>
        <authorList>
            <person name="Minogue T."/>
            <person name="Wolcott M."/>
            <person name="Wasieloski L."/>
            <person name="Aguilar W."/>
            <person name="Moore D."/>
            <person name="Tallon L."/>
            <person name="Sadzewicz L."/>
            <person name="Ott S."/>
            <person name="Zhao X."/>
            <person name="Nagaraj S."/>
            <person name="Vavikolanu K."/>
            <person name="Aluvathingal J."/>
            <person name="Nadendla S."/>
            <person name="Sichtig H."/>
        </authorList>
    </citation>
    <scope>NUCLEOTIDE SEQUENCE [LARGE SCALE GENOMIC DNA]</scope>
    <source>
        <strain evidence="7">FDAARGOS_390</strain>
    </source>
</reference>
<dbReference type="Gene3D" id="1.20.1050.10">
    <property type="match status" value="1"/>
</dbReference>
<dbReference type="InterPro" id="IPR036249">
    <property type="entry name" value="Thioredoxin-like_sf"/>
</dbReference>
<feature type="domain" description="GST C-terminal" evidence="2">
    <location>
        <begin position="83"/>
        <end position="217"/>
    </location>
</feature>
<dbReference type="Gene3D" id="3.40.30.10">
    <property type="entry name" value="Glutaredoxin"/>
    <property type="match status" value="1"/>
</dbReference>
<dbReference type="SUPFAM" id="SSF47616">
    <property type="entry name" value="GST C-terminal domain-like"/>
    <property type="match status" value="1"/>
</dbReference>
<dbReference type="PROSITE" id="PS50405">
    <property type="entry name" value="GST_CTER"/>
    <property type="match status" value="1"/>
</dbReference>
<dbReference type="PANTHER" id="PTHR43968:SF6">
    <property type="entry name" value="GLUTATHIONE S-TRANSFERASE OMEGA"/>
    <property type="match status" value="1"/>
</dbReference>
<reference evidence="4" key="3">
    <citation type="submission" date="2017-09" db="EMBL/GenBank/DDBJ databases">
        <title>FDA dAtabase for Regulatory Grade micrObial Sequences (FDA-ARGOS): Supporting development and validation of Infectious Disease Dx tests.</title>
        <authorList>
            <person name="Minogue T."/>
            <person name="Wolcott M."/>
            <person name="Wasieloski L."/>
            <person name="Aguilar W."/>
            <person name="Moore D."/>
            <person name="Tallon L.J."/>
            <person name="Sadzewicz L."/>
            <person name="Ott S."/>
            <person name="Zhao X."/>
            <person name="Nagaraj S."/>
            <person name="Vavikolanu K."/>
            <person name="Aluvathingal J."/>
            <person name="Nadendla S."/>
            <person name="Sichtig H."/>
        </authorList>
    </citation>
    <scope>NUCLEOTIDE SEQUENCE</scope>
    <source>
        <strain evidence="4">FDAARGOS_390</strain>
    </source>
</reference>
<evidence type="ECO:0000259" key="2">
    <source>
        <dbReference type="PROSITE" id="PS50405"/>
    </source>
</evidence>
<dbReference type="PANTHER" id="PTHR43968">
    <property type="match status" value="1"/>
</dbReference>
<dbReference type="Proteomes" id="UP001059745">
    <property type="component" value="Chromosome 1"/>
</dbReference>
<dbReference type="Pfam" id="PF13417">
    <property type="entry name" value="GST_N_3"/>
    <property type="match status" value="1"/>
</dbReference>
<evidence type="ECO:0000313" key="6">
    <source>
        <dbReference type="Proteomes" id="UP000029590"/>
    </source>
</evidence>
<dbReference type="InterPro" id="IPR010987">
    <property type="entry name" value="Glutathione-S-Trfase_C-like"/>
</dbReference>
<dbReference type="EMBL" id="CP104214">
    <property type="protein sequence ID" value="UWX72066.1"/>
    <property type="molecule type" value="Genomic_DNA"/>
</dbReference>
<dbReference type="RefSeq" id="WP_036035514.1">
    <property type="nucleotide sequence ID" value="NZ_CADEPT010000001.1"/>
</dbReference>
<dbReference type="SFLD" id="SFLDS00019">
    <property type="entry name" value="Glutathione_Transferase_(cytos"/>
    <property type="match status" value="1"/>
</dbReference>
<accession>A0A095W5Y5</accession>
<dbReference type="InterPro" id="IPR004045">
    <property type="entry name" value="Glutathione_S-Trfase_N"/>
</dbReference>
<dbReference type="Proteomes" id="UP000029590">
    <property type="component" value="Unassembled WGS sequence"/>
</dbReference>
<gene>
    <name evidence="4" type="ORF">CRM94_23520</name>
    <name evidence="3" type="ORF">DM48_6960</name>
    <name evidence="5" type="ORF">NYZ96_13980</name>
</gene>
<evidence type="ECO:0000313" key="7">
    <source>
        <dbReference type="Proteomes" id="UP000220629"/>
    </source>
</evidence>
<dbReference type="InterPro" id="IPR050983">
    <property type="entry name" value="GST_Omega/HSP26"/>
</dbReference>
<sequence length="217" mass="24176">MLQLCGLPLSNYYNKVKLVLLDHEIDFEEQIHTLPLSGDEALDASPFGKVPFLRTEHGALSESQAIVEYLAARYPEKGLFPADPFEAAKVREITVFVELYLEWVARSLYGQAFFGGTASEETQRRVEKRLVGALAAFRKMTRFAPYVLGETYGMADVAAYIHLPIVGLATKAVYGRDLVVEAGIDWKAYSKLVGERPAAQRVTADRKAYLEANGARR</sequence>
<dbReference type="EMBL" id="JPGG01000017">
    <property type="protein sequence ID" value="KGC11371.1"/>
    <property type="molecule type" value="Genomic_DNA"/>
</dbReference>
<proteinExistence type="predicted"/>
<organism evidence="4 7">
    <name type="scientific">Burkholderia gladioli</name>
    <name type="common">Pseudomonas marginata</name>
    <name type="synonym">Phytomonas marginata</name>
    <dbReference type="NCBI Taxonomy" id="28095"/>
    <lineage>
        <taxon>Bacteria</taxon>
        <taxon>Pseudomonadati</taxon>
        <taxon>Pseudomonadota</taxon>
        <taxon>Betaproteobacteria</taxon>
        <taxon>Burkholderiales</taxon>
        <taxon>Burkholderiaceae</taxon>
        <taxon>Burkholderia</taxon>
    </lineage>
</organism>
<reference evidence="3 6" key="1">
    <citation type="submission" date="2014-04" db="EMBL/GenBank/DDBJ databases">
        <authorList>
            <person name="Bishop-Lilly K.A."/>
            <person name="Broomall S.M."/>
            <person name="Chain P.S."/>
            <person name="Chertkov O."/>
            <person name="Coyne S.R."/>
            <person name="Daligault H.E."/>
            <person name="Davenport K.W."/>
            <person name="Erkkila T."/>
            <person name="Frey K.G."/>
            <person name="Gibbons H.S."/>
            <person name="Gu W."/>
            <person name="Jaissle J."/>
            <person name="Johnson S.L."/>
            <person name="Koroleva G.I."/>
            <person name="Ladner J.T."/>
            <person name="Lo C.-C."/>
            <person name="Minogue T.D."/>
            <person name="Munk C."/>
            <person name="Palacios G.F."/>
            <person name="Redden C.L."/>
            <person name="Rosenzweig C.N."/>
            <person name="Scholz M.B."/>
            <person name="Teshima H."/>
            <person name="Xu Y."/>
        </authorList>
    </citation>
    <scope>NUCLEOTIDE SEQUENCE [LARGE SCALE GENOMIC DNA]</scope>
    <source>
        <strain evidence="3">Gladioli</strain>
        <strain evidence="6">gladioli</strain>
    </source>
</reference>
<dbReference type="OrthoDB" id="5242791at2"/>
<dbReference type="InterPro" id="IPR040079">
    <property type="entry name" value="Glutathione_S-Trfase"/>
</dbReference>
<evidence type="ECO:0000259" key="1">
    <source>
        <dbReference type="PROSITE" id="PS50404"/>
    </source>
</evidence>
<evidence type="ECO:0000313" key="5">
    <source>
        <dbReference type="EMBL" id="UWX72066.1"/>
    </source>
</evidence>
<keyword evidence="4" id="KW-0808">Transferase</keyword>
<protein>
    <submittedName>
        <fullName evidence="4">Glutathione S-transferase</fullName>
    </submittedName>
    <submittedName>
        <fullName evidence="3">Gst-related protein</fullName>
    </submittedName>
</protein>
<evidence type="ECO:0000313" key="4">
    <source>
        <dbReference type="EMBL" id="PEH37503.1"/>
    </source>
</evidence>
<evidence type="ECO:0000313" key="3">
    <source>
        <dbReference type="EMBL" id="KGC11371.1"/>
    </source>
</evidence>
<dbReference type="AlphaFoldDB" id="A0A095W5Y5"/>